<dbReference type="KEGG" id="mlu:Mlut_04730"/>
<dbReference type="PANTHER" id="PTHR42718">
    <property type="entry name" value="MAJOR FACILITATOR SUPERFAMILY MULTIDRUG TRANSPORTER MFSC"/>
    <property type="match status" value="1"/>
</dbReference>
<dbReference type="Pfam" id="PF07690">
    <property type="entry name" value="MFS_1"/>
    <property type="match status" value="2"/>
</dbReference>
<accession>C5C962</accession>
<feature type="transmembrane region" description="Helical" evidence="6">
    <location>
        <begin position="183"/>
        <end position="201"/>
    </location>
</feature>
<dbReference type="AlphaFoldDB" id="C5C962"/>
<feature type="transmembrane region" description="Helical" evidence="6">
    <location>
        <begin position="354"/>
        <end position="374"/>
    </location>
</feature>
<dbReference type="SUPFAM" id="SSF103473">
    <property type="entry name" value="MFS general substrate transporter"/>
    <property type="match status" value="2"/>
</dbReference>
<dbReference type="PANTHER" id="PTHR42718:SF39">
    <property type="entry name" value="ACTINORHODIN TRANSPORTER-RELATED"/>
    <property type="match status" value="1"/>
</dbReference>
<feature type="compositionally biased region" description="Polar residues" evidence="5">
    <location>
        <begin position="520"/>
        <end position="529"/>
    </location>
</feature>
<evidence type="ECO:0000313" key="8">
    <source>
        <dbReference type="EMBL" id="ACS30014.1"/>
    </source>
</evidence>
<dbReference type="RefSeq" id="WP_010079356.1">
    <property type="nucleotide sequence ID" value="NC_012803.1"/>
</dbReference>
<feature type="transmembrane region" description="Helical" evidence="6">
    <location>
        <begin position="464"/>
        <end position="488"/>
    </location>
</feature>
<keyword evidence="2 6" id="KW-0812">Transmembrane</keyword>
<dbReference type="GO" id="GO:0022857">
    <property type="term" value="F:transmembrane transporter activity"/>
    <property type="evidence" value="ECO:0007669"/>
    <property type="project" value="InterPro"/>
</dbReference>
<evidence type="ECO:0000313" key="9">
    <source>
        <dbReference type="EMBL" id="SQG48965.1"/>
    </source>
</evidence>
<dbReference type="STRING" id="465515.Mlut_04730"/>
<keyword evidence="3 6" id="KW-1133">Transmembrane helix</keyword>
<feature type="transmembrane region" description="Helical" evidence="6">
    <location>
        <begin position="431"/>
        <end position="452"/>
    </location>
</feature>
<evidence type="ECO:0000256" key="6">
    <source>
        <dbReference type="SAM" id="Phobius"/>
    </source>
</evidence>
<evidence type="ECO:0000256" key="1">
    <source>
        <dbReference type="ARBA" id="ARBA00004651"/>
    </source>
</evidence>
<dbReference type="GO" id="GO:0005886">
    <property type="term" value="C:plasma membrane"/>
    <property type="evidence" value="ECO:0007669"/>
    <property type="project" value="UniProtKB-SubCell"/>
</dbReference>
<organism evidence="8 10">
    <name type="scientific">Micrococcus luteus (strain ATCC 4698 / DSM 20030 / JCM 1464 / CCM 169 / CCUG 5858 / IAM 1056 / NBRC 3333 / NCIMB 9278 / NCTC 2665 / VKM Ac-2230)</name>
    <name type="common">Micrococcus lysodeikticus</name>
    <dbReference type="NCBI Taxonomy" id="465515"/>
    <lineage>
        <taxon>Bacteria</taxon>
        <taxon>Bacillati</taxon>
        <taxon>Actinomycetota</taxon>
        <taxon>Actinomycetes</taxon>
        <taxon>Micrococcales</taxon>
        <taxon>Micrococcaceae</taxon>
        <taxon>Micrococcus</taxon>
    </lineage>
</organism>
<evidence type="ECO:0000256" key="3">
    <source>
        <dbReference type="ARBA" id="ARBA00022989"/>
    </source>
</evidence>
<feature type="transmembrane region" description="Helical" evidence="6">
    <location>
        <begin position="294"/>
        <end position="315"/>
    </location>
</feature>
<evidence type="ECO:0000256" key="4">
    <source>
        <dbReference type="ARBA" id="ARBA00023136"/>
    </source>
</evidence>
<dbReference type="EnsemblBacteria" id="ACS30014">
    <property type="protein sequence ID" value="ACS30014"/>
    <property type="gene ID" value="Mlut_04730"/>
</dbReference>
<dbReference type="Proteomes" id="UP000000738">
    <property type="component" value="Chromosome"/>
</dbReference>
<dbReference type="Gene3D" id="1.20.1720.10">
    <property type="entry name" value="Multidrug resistance protein D"/>
    <property type="match status" value="1"/>
</dbReference>
<dbReference type="EMBL" id="CP001628">
    <property type="protein sequence ID" value="ACS30014.1"/>
    <property type="molecule type" value="Genomic_DNA"/>
</dbReference>
<proteinExistence type="predicted"/>
<evidence type="ECO:0000256" key="2">
    <source>
        <dbReference type="ARBA" id="ARBA00022692"/>
    </source>
</evidence>
<dbReference type="EMBL" id="LS483396">
    <property type="protein sequence ID" value="SQG48965.1"/>
    <property type="molecule type" value="Genomic_DNA"/>
</dbReference>
<feature type="transmembrane region" description="Helical" evidence="6">
    <location>
        <begin position="59"/>
        <end position="77"/>
    </location>
</feature>
<reference evidence="10" key="2">
    <citation type="journal article" date="2010" name="J. Bacteriol.">
        <title>Genome sequence of the Fleming strain of Micrococcus luteus, a simple free-living actinobacterium.</title>
        <authorList>
            <person name="Young M."/>
            <person name="Artsatbanov V."/>
            <person name="Beller H.R."/>
            <person name="Chandra G."/>
            <person name="Chater K.F."/>
            <person name="Dover L.G."/>
            <person name="Goh E.B."/>
            <person name="Kahan T."/>
            <person name="Kaprelyants A.S."/>
            <person name="Kyrpides N."/>
            <person name="Lapidus A."/>
            <person name="Lowry S.R."/>
            <person name="Lykidis A."/>
            <person name="Mahillon J."/>
            <person name="Markowitz V."/>
            <person name="Mavromatis K."/>
            <person name="Mukamolova G.V."/>
            <person name="Oren A."/>
            <person name="Rokem J.S."/>
            <person name="Smith M.C."/>
            <person name="Young D.I."/>
            <person name="Greenblatt C.L."/>
        </authorList>
    </citation>
    <scope>NUCLEOTIDE SEQUENCE [LARGE SCALE GENOMIC DNA]</scope>
    <source>
        <strain evidence="10">ATCC 4698 / DSM 20030 / JCM 1464 / NBRC 3333 / NCIMB 9278 / NCTC 2665 / VKM Ac-2230</strain>
    </source>
</reference>
<feature type="transmembrane region" description="Helical" evidence="6">
    <location>
        <begin position="327"/>
        <end position="345"/>
    </location>
</feature>
<dbReference type="Proteomes" id="UP000248985">
    <property type="component" value="Chromosome 1"/>
</dbReference>
<feature type="compositionally biased region" description="Low complexity" evidence="5">
    <location>
        <begin position="498"/>
        <end position="516"/>
    </location>
</feature>
<gene>
    <name evidence="9" type="primary">stp_2</name>
    <name evidence="8" type="ordered locus">Mlut_04730</name>
    <name evidence="9" type="ORF">NCTC2665_01494</name>
</gene>
<keyword evidence="10" id="KW-1185">Reference proteome</keyword>
<feature type="transmembrane region" description="Helical" evidence="6">
    <location>
        <begin position="147"/>
        <end position="171"/>
    </location>
</feature>
<evidence type="ECO:0000259" key="7">
    <source>
        <dbReference type="PROSITE" id="PS50850"/>
    </source>
</evidence>
<feature type="transmembrane region" description="Helical" evidence="6">
    <location>
        <begin position="89"/>
        <end position="108"/>
    </location>
</feature>
<evidence type="ECO:0000313" key="10">
    <source>
        <dbReference type="Proteomes" id="UP000000738"/>
    </source>
</evidence>
<sequence>MTPRPPHPADPASGAFTPDQRRILTALLMPLFLALMSVSVVNVALPAIESGLDATSADLQWVLAGYTLTFGTVLVAAGRAGDLWGRKSLFLAGITLYMLGSLLSGLAGDTLLLNAGRLLTGLGAGVFNPQVIGFIQSNFHGRARGRAYGLFGTVVGLGVAVGPLLGGLFLGAFGPEWGWRSTFLMNVPVGLAAVAMGALWLPPPTRVHGLPPAPGPRGIAALDPVGALLLGAGGVSLMVPFIVPGTAWLLVLAAALVTAWWLWEKRVKARASATGVQPMVDPALFRRPSFTIGALESTIYLATMPAVFAIVAIFLQRGMGFTPLEAGLVGLPGAVVVASLSPWVGSMVQRRGPVLVLLGALVGLVSLGLLALAFERSAAGAWSPWIVGVGLIVQSASQALLLTSTQVLMMDDVAGHEAGAAGGVAQTAQRLGTALGLSVVTGAFFAALAGAAAESAGPPSAAAYAHAASTAMGMVAVCWALTAVVAALDVVRRRRAARGLTGPRGPQRRNSAPSRRAASHTPTPAITTK</sequence>
<keyword evidence="4 6" id="KW-0472">Membrane</keyword>
<reference evidence="8" key="1">
    <citation type="submission" date="2009-05" db="EMBL/GenBank/DDBJ databases">
        <title>Complete sequence of Micrococcus luteus NCTC 2665.</title>
        <authorList>
            <consortium name="US DOE Joint Genome Institute"/>
            <person name="Lucas S."/>
            <person name="Copeland A."/>
            <person name="Lapidus A."/>
            <person name="Glavina del Rio T."/>
            <person name="Dalin E."/>
            <person name="Tice H."/>
            <person name="Bruce D."/>
            <person name="Goodwin L."/>
            <person name="Pitluck S."/>
            <person name="Lowry S."/>
            <person name="Larimer F."/>
            <person name="Land M."/>
            <person name="Hauser L."/>
            <person name="Kyrpides N."/>
            <person name="Lykidis A."/>
            <person name="Young M."/>
            <person name="Greenblatt C."/>
        </authorList>
    </citation>
    <scope>NUCLEOTIDE SEQUENCE</scope>
    <source>
        <strain evidence="8">NCTC 2665</strain>
    </source>
</reference>
<feature type="region of interest" description="Disordered" evidence="5">
    <location>
        <begin position="498"/>
        <end position="529"/>
    </location>
</feature>
<feature type="transmembrane region" description="Helical" evidence="6">
    <location>
        <begin position="245"/>
        <end position="263"/>
    </location>
</feature>
<dbReference type="PRINTS" id="PR01036">
    <property type="entry name" value="TCRTETB"/>
</dbReference>
<evidence type="ECO:0000313" key="11">
    <source>
        <dbReference type="Proteomes" id="UP000248985"/>
    </source>
</evidence>
<comment type="subcellular location">
    <subcellularLocation>
        <location evidence="1">Cell membrane</location>
        <topology evidence="1">Multi-pass membrane protein</topology>
    </subcellularLocation>
</comment>
<evidence type="ECO:0000256" key="5">
    <source>
        <dbReference type="SAM" id="MobiDB-lite"/>
    </source>
</evidence>
<feature type="transmembrane region" description="Helical" evidence="6">
    <location>
        <begin position="23"/>
        <end position="47"/>
    </location>
</feature>
<dbReference type="HOGENOM" id="CLU_000960_28_2_11"/>
<protein>
    <submittedName>
        <fullName evidence="8">Arabinose efflux permease family protein</fullName>
    </submittedName>
    <submittedName>
        <fullName evidence="9">Spectinomycin tetracycline efflux pump</fullName>
    </submittedName>
</protein>
<dbReference type="PROSITE" id="PS50850">
    <property type="entry name" value="MFS"/>
    <property type="match status" value="1"/>
</dbReference>
<dbReference type="InterPro" id="IPR011701">
    <property type="entry name" value="MFS"/>
</dbReference>
<reference evidence="9 11" key="3">
    <citation type="submission" date="2018-06" db="EMBL/GenBank/DDBJ databases">
        <authorList>
            <consortium name="Pathogen Informatics"/>
            <person name="Doyle S."/>
        </authorList>
    </citation>
    <scope>NUCLEOTIDE SEQUENCE [LARGE SCALE GENOMIC DNA]</scope>
    <source>
        <strain evidence="9 11">NCTC2665</strain>
    </source>
</reference>
<dbReference type="Gene3D" id="1.20.1250.20">
    <property type="entry name" value="MFS general substrate transporter like domains"/>
    <property type="match status" value="1"/>
</dbReference>
<dbReference type="InterPro" id="IPR020846">
    <property type="entry name" value="MFS_dom"/>
</dbReference>
<dbReference type="CDD" id="cd17321">
    <property type="entry name" value="MFS_MMR_MDR_like"/>
    <property type="match status" value="1"/>
</dbReference>
<dbReference type="eggNOG" id="COG0477">
    <property type="taxonomic scope" value="Bacteria"/>
</dbReference>
<name>C5C962_MICLC</name>
<dbReference type="GeneID" id="93344650"/>
<feature type="transmembrane region" description="Helical" evidence="6">
    <location>
        <begin position="386"/>
        <end position="410"/>
    </location>
</feature>
<feature type="domain" description="Major facilitator superfamily (MFS) profile" evidence="7">
    <location>
        <begin position="23"/>
        <end position="494"/>
    </location>
</feature>
<dbReference type="InterPro" id="IPR036259">
    <property type="entry name" value="MFS_trans_sf"/>
</dbReference>